<dbReference type="SUPFAM" id="SSF54523">
    <property type="entry name" value="Pili subunits"/>
    <property type="match status" value="1"/>
</dbReference>
<feature type="transmembrane region" description="Helical" evidence="11">
    <location>
        <begin position="21"/>
        <end position="42"/>
    </location>
</feature>
<dbReference type="InterPro" id="IPR002416">
    <property type="entry name" value="T2SS_protein-GspH"/>
</dbReference>
<evidence type="ECO:0000256" key="9">
    <source>
        <dbReference type="ARBA" id="ARBA00025772"/>
    </source>
</evidence>
<dbReference type="PROSITE" id="PS00409">
    <property type="entry name" value="PROKAR_NTER_METHYL"/>
    <property type="match status" value="1"/>
</dbReference>
<keyword evidence="5" id="KW-0997">Cell inner membrane</keyword>
<feature type="domain" description="General secretion pathway GspH" evidence="12">
    <location>
        <begin position="56"/>
        <end position="149"/>
    </location>
</feature>
<dbReference type="InterPro" id="IPR022346">
    <property type="entry name" value="T2SS_GspH"/>
</dbReference>
<dbReference type="RefSeq" id="WP_070880614.1">
    <property type="nucleotide sequence ID" value="NZ_CP076114.1"/>
</dbReference>
<keyword evidence="4" id="KW-0488">Methylation</keyword>
<keyword evidence="8 11" id="KW-0472">Membrane</keyword>
<reference evidence="13" key="1">
    <citation type="submission" date="2021-05" db="EMBL/GenBank/DDBJ databases">
        <title>Complete genome sequence of Pseudomonas seleniipraecipitans strain D1-6.</title>
        <authorList>
            <person name="Lafi F."/>
            <person name="Eida A."/>
            <person name="Alam I."/>
            <person name="Hert H."/>
            <person name="Saad M."/>
        </authorList>
    </citation>
    <scope>NUCLEOTIDE SEQUENCE</scope>
    <source>
        <strain evidence="13">D1-6</strain>
    </source>
</reference>
<evidence type="ECO:0000256" key="1">
    <source>
        <dbReference type="ARBA" id="ARBA00004377"/>
    </source>
</evidence>
<dbReference type="Gene3D" id="3.30.700.10">
    <property type="entry name" value="Glycoprotein, Type 4 Pilin"/>
    <property type="match status" value="1"/>
</dbReference>
<keyword evidence="14" id="KW-1185">Reference proteome</keyword>
<dbReference type="NCBIfam" id="TIGR02532">
    <property type="entry name" value="IV_pilin_GFxxxE"/>
    <property type="match status" value="1"/>
</dbReference>
<evidence type="ECO:0000256" key="6">
    <source>
        <dbReference type="ARBA" id="ARBA00022692"/>
    </source>
</evidence>
<evidence type="ECO:0000256" key="2">
    <source>
        <dbReference type="ARBA" id="ARBA00021549"/>
    </source>
</evidence>
<sequence length="170" mass="18492">MPKLSDCHSLPCLRTQRGFTLIELMIVVVLIGIFAAIAVPSFTQFINKSRTQSFNNELLALLQYTRSTAVEQRTFFKACKETGVWAVKKSCNDSEPLRRLDVPANMTVATGNVTEIVFRYNGTSSDLTLITCQATDAANGFTIDVKASGGIQAWPRGKSGATTSMTTCGQ</sequence>
<dbReference type="Pfam" id="PF07963">
    <property type="entry name" value="N_methyl"/>
    <property type="match status" value="1"/>
</dbReference>
<evidence type="ECO:0000256" key="3">
    <source>
        <dbReference type="ARBA" id="ARBA00022475"/>
    </source>
</evidence>
<comment type="subcellular location">
    <subcellularLocation>
        <location evidence="1">Cell inner membrane</location>
        <topology evidence="1">Single-pass membrane protein</topology>
    </subcellularLocation>
</comment>
<accession>A0ABY5JG58</accession>
<evidence type="ECO:0000259" key="12">
    <source>
        <dbReference type="Pfam" id="PF12019"/>
    </source>
</evidence>
<keyword evidence="7 11" id="KW-1133">Transmembrane helix</keyword>
<evidence type="ECO:0000256" key="5">
    <source>
        <dbReference type="ARBA" id="ARBA00022519"/>
    </source>
</evidence>
<dbReference type="InterPro" id="IPR045584">
    <property type="entry name" value="Pilin-like"/>
</dbReference>
<gene>
    <name evidence="13" type="ORF">D16iCDA_08325</name>
</gene>
<proteinExistence type="inferred from homology"/>
<dbReference type="Pfam" id="PF12019">
    <property type="entry name" value="GspH"/>
    <property type="match status" value="1"/>
</dbReference>
<dbReference type="Proteomes" id="UP000887421">
    <property type="component" value="Chromosome"/>
</dbReference>
<dbReference type="EMBL" id="CP076114">
    <property type="protein sequence ID" value="UUD65648.1"/>
    <property type="molecule type" value="Genomic_DNA"/>
</dbReference>
<evidence type="ECO:0000256" key="10">
    <source>
        <dbReference type="ARBA" id="ARBA00030775"/>
    </source>
</evidence>
<organism evidence="13 14">
    <name type="scientific">Phytopseudomonas seleniipraecipitans</name>
    <dbReference type="NCBI Taxonomy" id="640205"/>
    <lineage>
        <taxon>Bacteria</taxon>
        <taxon>Pseudomonadati</taxon>
        <taxon>Pseudomonadota</taxon>
        <taxon>Gammaproteobacteria</taxon>
        <taxon>Pseudomonadales</taxon>
        <taxon>Pseudomonadaceae</taxon>
        <taxon>Phytopseudomonas</taxon>
    </lineage>
</organism>
<evidence type="ECO:0000256" key="11">
    <source>
        <dbReference type="SAM" id="Phobius"/>
    </source>
</evidence>
<evidence type="ECO:0000313" key="13">
    <source>
        <dbReference type="EMBL" id="UUD65648.1"/>
    </source>
</evidence>
<evidence type="ECO:0000313" key="14">
    <source>
        <dbReference type="Proteomes" id="UP000887421"/>
    </source>
</evidence>
<evidence type="ECO:0000256" key="4">
    <source>
        <dbReference type="ARBA" id="ARBA00022481"/>
    </source>
</evidence>
<evidence type="ECO:0000256" key="8">
    <source>
        <dbReference type="ARBA" id="ARBA00023136"/>
    </source>
</evidence>
<protein>
    <recommendedName>
        <fullName evidence="2">Type II secretion system protein H</fullName>
    </recommendedName>
    <alternativeName>
        <fullName evidence="10">General secretion pathway protein H</fullName>
    </alternativeName>
</protein>
<dbReference type="InterPro" id="IPR012902">
    <property type="entry name" value="N_methyl_site"/>
</dbReference>
<dbReference type="PRINTS" id="PR00885">
    <property type="entry name" value="BCTERIALGSPH"/>
</dbReference>
<comment type="similarity">
    <text evidence="9">Belongs to the GSP H family.</text>
</comment>
<keyword evidence="6 11" id="KW-0812">Transmembrane</keyword>
<evidence type="ECO:0000256" key="7">
    <source>
        <dbReference type="ARBA" id="ARBA00022989"/>
    </source>
</evidence>
<keyword evidence="3" id="KW-1003">Cell membrane</keyword>
<name>A0ABY5JG58_9GAMM</name>